<dbReference type="InParanoid" id="H2Z3R1"/>
<feature type="repeat" description="Solcar" evidence="8">
    <location>
        <begin position="128"/>
        <end position="206"/>
    </location>
</feature>
<evidence type="ECO:0000256" key="7">
    <source>
        <dbReference type="ARBA" id="ARBA00023136"/>
    </source>
</evidence>
<evidence type="ECO:0000256" key="1">
    <source>
        <dbReference type="ARBA" id="ARBA00004141"/>
    </source>
</evidence>
<evidence type="ECO:0000256" key="8">
    <source>
        <dbReference type="PROSITE-ProRule" id="PRU00282"/>
    </source>
</evidence>
<dbReference type="Ensembl" id="ENSCSAVT00000012365.1">
    <property type="protein sequence ID" value="ENSCSAVP00000012223.1"/>
    <property type="gene ID" value="ENSCSAVG00000007191.1"/>
</dbReference>
<keyword evidence="11" id="KW-1185">Reference proteome</keyword>
<reference evidence="10" key="2">
    <citation type="submission" date="2025-08" db="UniProtKB">
        <authorList>
            <consortium name="Ensembl"/>
        </authorList>
    </citation>
    <scope>IDENTIFICATION</scope>
</reference>
<dbReference type="STRING" id="51511.ENSCSAVP00000012223"/>
<keyword evidence="6" id="KW-1133">Transmembrane helix</keyword>
<dbReference type="GeneTree" id="ENSGT00940000173567"/>
<evidence type="ECO:0000256" key="9">
    <source>
        <dbReference type="RuleBase" id="RU000488"/>
    </source>
</evidence>
<keyword evidence="3 9" id="KW-0813">Transport</keyword>
<dbReference type="SUPFAM" id="SSF103506">
    <property type="entry name" value="Mitochondrial carrier"/>
    <property type="match status" value="1"/>
</dbReference>
<dbReference type="OMA" id="IKYRGVW"/>
<proteinExistence type="inferred from homology"/>
<dbReference type="PROSITE" id="PS50920">
    <property type="entry name" value="SOLCAR"/>
    <property type="match status" value="3"/>
</dbReference>
<comment type="similarity">
    <text evidence="2 9">Belongs to the mitochondrial carrier (TC 2.A.29) family.</text>
</comment>
<evidence type="ECO:0000256" key="6">
    <source>
        <dbReference type="ARBA" id="ARBA00022989"/>
    </source>
</evidence>
<dbReference type="HOGENOM" id="CLU_015166_14_2_1"/>
<dbReference type="InterPro" id="IPR018108">
    <property type="entry name" value="MCP_transmembrane"/>
</dbReference>
<keyword evidence="7 8" id="KW-0472">Membrane</keyword>
<keyword evidence="4 8" id="KW-0812">Transmembrane</keyword>
<feature type="repeat" description="Solcar" evidence="8">
    <location>
        <begin position="317"/>
        <end position="402"/>
    </location>
</feature>
<dbReference type="PANTHER" id="PTHR45618">
    <property type="entry name" value="MITOCHONDRIAL DICARBOXYLATE CARRIER-RELATED"/>
    <property type="match status" value="1"/>
</dbReference>
<dbReference type="AlphaFoldDB" id="H2Z3R1"/>
<dbReference type="Pfam" id="PF00153">
    <property type="entry name" value="Mito_carr"/>
    <property type="match status" value="4"/>
</dbReference>
<dbReference type="Gene3D" id="1.50.40.10">
    <property type="entry name" value="Mitochondrial carrier domain"/>
    <property type="match status" value="2"/>
</dbReference>
<evidence type="ECO:0000313" key="10">
    <source>
        <dbReference type="Ensembl" id="ENSCSAVP00000012223.1"/>
    </source>
</evidence>
<reference evidence="11" key="1">
    <citation type="submission" date="2003-08" db="EMBL/GenBank/DDBJ databases">
        <authorList>
            <person name="Birren B."/>
            <person name="Nusbaum C."/>
            <person name="Abebe A."/>
            <person name="Abouelleil A."/>
            <person name="Adekoya E."/>
            <person name="Ait-zahra M."/>
            <person name="Allen N."/>
            <person name="Allen T."/>
            <person name="An P."/>
            <person name="Anderson M."/>
            <person name="Anderson S."/>
            <person name="Arachchi H."/>
            <person name="Armbruster J."/>
            <person name="Bachantsang P."/>
            <person name="Baldwin J."/>
            <person name="Barry A."/>
            <person name="Bayul T."/>
            <person name="Blitshsteyn B."/>
            <person name="Bloom T."/>
            <person name="Blye J."/>
            <person name="Boguslavskiy L."/>
            <person name="Borowsky M."/>
            <person name="Boukhgalter B."/>
            <person name="Brunache A."/>
            <person name="Butler J."/>
            <person name="Calixte N."/>
            <person name="Calvo S."/>
            <person name="Camarata J."/>
            <person name="Campo K."/>
            <person name="Chang J."/>
            <person name="Cheshatsang Y."/>
            <person name="Citroen M."/>
            <person name="Collymore A."/>
            <person name="Considine T."/>
            <person name="Cook A."/>
            <person name="Cooke P."/>
            <person name="Corum B."/>
            <person name="Cuomo C."/>
            <person name="David R."/>
            <person name="Dawoe T."/>
            <person name="Degray S."/>
            <person name="Dodge S."/>
            <person name="Dooley K."/>
            <person name="Dorje P."/>
            <person name="Dorjee K."/>
            <person name="Dorris L."/>
            <person name="Duffey N."/>
            <person name="Dupes A."/>
            <person name="Elkins T."/>
            <person name="Engels R."/>
            <person name="Erickson J."/>
            <person name="Farina A."/>
            <person name="Faro S."/>
            <person name="Ferreira P."/>
            <person name="Fischer H."/>
            <person name="Fitzgerald M."/>
            <person name="Foley K."/>
            <person name="Gage D."/>
            <person name="Galagan J."/>
            <person name="Gearin G."/>
            <person name="Gnerre S."/>
            <person name="Gnirke A."/>
            <person name="Goyette A."/>
            <person name="Graham J."/>
            <person name="Grandbois E."/>
            <person name="Gyaltsen K."/>
            <person name="Hafez N."/>
            <person name="Hagopian D."/>
            <person name="Hagos B."/>
            <person name="Hall J."/>
            <person name="Hatcher B."/>
            <person name="Heller A."/>
            <person name="Higgins H."/>
            <person name="Honan T."/>
            <person name="Horn A."/>
            <person name="Houde N."/>
            <person name="Hughes L."/>
            <person name="Hulme W."/>
            <person name="Husby E."/>
            <person name="Iliev I."/>
            <person name="Jaffe D."/>
            <person name="Jones C."/>
            <person name="Kamal M."/>
            <person name="Kamat A."/>
            <person name="Kamvysselis M."/>
            <person name="Karlsson E."/>
            <person name="Kells C."/>
            <person name="Kieu A."/>
            <person name="Kisner P."/>
            <person name="Kodira C."/>
            <person name="Kulbokas E."/>
            <person name="Labutti K."/>
            <person name="Lama D."/>
            <person name="Landers T."/>
            <person name="Leger J."/>
            <person name="Levine S."/>
            <person name="Lewis D."/>
            <person name="Lewis T."/>
            <person name="Lindblad-toh K."/>
            <person name="Liu X."/>
            <person name="Lokyitsang T."/>
            <person name="Lokyitsang Y."/>
            <person name="Lucien O."/>
            <person name="Lui A."/>
            <person name="Ma L.J."/>
            <person name="Mabbitt R."/>
            <person name="Macdonald J."/>
            <person name="Maclean C."/>
            <person name="Major J."/>
            <person name="Manning J."/>
            <person name="Marabella R."/>
            <person name="Maru K."/>
            <person name="Matthews C."/>
            <person name="Mauceli E."/>
            <person name="Mccarthy M."/>
            <person name="Mcdonough S."/>
            <person name="Mcghee T."/>
            <person name="Meldrim J."/>
            <person name="Meneus L."/>
            <person name="Mesirov J."/>
            <person name="Mihalev A."/>
            <person name="Mihova T."/>
            <person name="Mikkelsen T."/>
            <person name="Mlenga V."/>
            <person name="Moru K."/>
            <person name="Mozes J."/>
            <person name="Mulrain L."/>
            <person name="Munson G."/>
            <person name="Naylor J."/>
            <person name="Newes C."/>
            <person name="Nguyen C."/>
            <person name="Nguyen N."/>
            <person name="Nguyen T."/>
            <person name="Nicol R."/>
            <person name="Nielsen C."/>
            <person name="Nizzari M."/>
            <person name="Norbu C."/>
            <person name="Norbu N."/>
            <person name="O'donnell P."/>
            <person name="Okoawo O."/>
            <person name="O'leary S."/>
            <person name="Omotosho B."/>
            <person name="O'neill K."/>
            <person name="Osman S."/>
            <person name="Parker S."/>
            <person name="Perrin D."/>
            <person name="Phunkhang P."/>
            <person name="Piqani B."/>
            <person name="Purcell S."/>
            <person name="Rachupka T."/>
            <person name="Ramasamy U."/>
            <person name="Rameau R."/>
            <person name="Ray V."/>
            <person name="Raymond C."/>
            <person name="Retta R."/>
            <person name="Richardson S."/>
            <person name="Rise C."/>
            <person name="Rodriguez J."/>
            <person name="Rogers J."/>
            <person name="Rogov P."/>
            <person name="Rutman M."/>
            <person name="Schupbach R."/>
            <person name="Seaman C."/>
            <person name="Settipalli S."/>
            <person name="Sharpe T."/>
            <person name="Sheridan J."/>
            <person name="Sherpa N."/>
            <person name="Shi J."/>
            <person name="Smirnov S."/>
            <person name="Smith C."/>
            <person name="Sougnez C."/>
            <person name="Spencer B."/>
            <person name="Stalker J."/>
            <person name="Stange-thomann N."/>
            <person name="Stavropoulos S."/>
            <person name="Stetson K."/>
            <person name="Stone C."/>
            <person name="Stone S."/>
            <person name="Stubbs M."/>
            <person name="Talamas J."/>
            <person name="Tchuinga P."/>
            <person name="Tenzing P."/>
            <person name="Tesfaye S."/>
            <person name="Theodore J."/>
            <person name="Thoulutsang Y."/>
            <person name="Topham K."/>
            <person name="Towey S."/>
            <person name="Tsamla T."/>
            <person name="Tsomo N."/>
            <person name="Vallee D."/>
            <person name="Vassiliev H."/>
            <person name="Venkataraman V."/>
            <person name="Vinson J."/>
            <person name="Vo A."/>
            <person name="Wade C."/>
            <person name="Wang S."/>
            <person name="Wangchuk T."/>
            <person name="Wangdi T."/>
            <person name="Whittaker C."/>
            <person name="Wilkinson J."/>
            <person name="Wu Y."/>
            <person name="Wyman D."/>
            <person name="Yadav S."/>
            <person name="Yang S."/>
            <person name="Yang X."/>
            <person name="Yeager S."/>
            <person name="Yee E."/>
            <person name="Young G."/>
            <person name="Zainoun J."/>
            <person name="Zembeck L."/>
            <person name="Zimmer A."/>
            <person name="Zody M."/>
            <person name="Lander E."/>
        </authorList>
    </citation>
    <scope>NUCLEOTIDE SEQUENCE [LARGE SCALE GENOMIC DNA]</scope>
</reference>
<feature type="repeat" description="Solcar" evidence="8">
    <location>
        <begin position="218"/>
        <end position="308"/>
    </location>
</feature>
<reference evidence="10" key="3">
    <citation type="submission" date="2025-09" db="UniProtKB">
        <authorList>
            <consortium name="Ensembl"/>
        </authorList>
    </citation>
    <scope>IDENTIFICATION</scope>
</reference>
<dbReference type="Proteomes" id="UP000007875">
    <property type="component" value="Unassembled WGS sequence"/>
</dbReference>
<evidence type="ECO:0000313" key="11">
    <source>
        <dbReference type="Proteomes" id="UP000007875"/>
    </source>
</evidence>
<dbReference type="InterPro" id="IPR023395">
    <property type="entry name" value="MCP_dom_sf"/>
</dbReference>
<comment type="subcellular location">
    <subcellularLocation>
        <location evidence="1">Membrane</location>
        <topology evidence="1">Multi-pass membrane protein</topology>
    </subcellularLocation>
</comment>
<organism evidence="10 11">
    <name type="scientific">Ciona savignyi</name>
    <name type="common">Pacific transparent sea squirt</name>
    <dbReference type="NCBI Taxonomy" id="51511"/>
    <lineage>
        <taxon>Eukaryota</taxon>
        <taxon>Metazoa</taxon>
        <taxon>Chordata</taxon>
        <taxon>Tunicata</taxon>
        <taxon>Ascidiacea</taxon>
        <taxon>Phlebobranchia</taxon>
        <taxon>Cionidae</taxon>
        <taxon>Ciona</taxon>
    </lineage>
</organism>
<name>H2Z3R1_CIOSA</name>
<accession>H2Z3R1</accession>
<dbReference type="eggNOG" id="KOG0753">
    <property type="taxonomic scope" value="Eukaryota"/>
</dbReference>
<protein>
    <recommendedName>
        <fullName evidence="12">Mitochondrial brown fat uncoupling protein 1</fullName>
    </recommendedName>
</protein>
<evidence type="ECO:0008006" key="12">
    <source>
        <dbReference type="Google" id="ProtNLM"/>
    </source>
</evidence>
<sequence>MSPPSSTGDSLSLPLKIASAGLAGCTADLMTFPLDTVKVWLMVSGESKPGVSSNSVTSASAKFAPVENAKISSTGLYKRQTVLPSNLTAMHTLKATQPKQSRPGVLKKKLLSKDRFAARDTKFSKILPSPMKPYGASRTNFVASTFTPKPENAIRSRASVGLVGTIVNGVKQNGFFSLYGGFAAGLQRQVAFCAVRIGLYDSVKGVYMTILPTSPNSKQVPQRILAGATTAIMAAALFQPTEVVKIRMQAQTRLPPSQRVYSSSIQAYRSIFHHGGIRELWRGLGANATRLSVVNVSELVTYDLVKEFILDHKILNDNPICHFTSAFISGFVTTLVASPVDVVKTRYMNSPIGTYKNPLHCAKSMLLSEGFKSFYKGFVPSYLRLGSWNIVMFVSYEEYKVLAHSYNSGSRTREAKHASITS</sequence>
<evidence type="ECO:0000256" key="2">
    <source>
        <dbReference type="ARBA" id="ARBA00006375"/>
    </source>
</evidence>
<evidence type="ECO:0000256" key="5">
    <source>
        <dbReference type="ARBA" id="ARBA00022737"/>
    </source>
</evidence>
<evidence type="ECO:0000256" key="4">
    <source>
        <dbReference type="ARBA" id="ARBA00022692"/>
    </source>
</evidence>
<dbReference type="GO" id="GO:0016020">
    <property type="term" value="C:membrane"/>
    <property type="evidence" value="ECO:0007669"/>
    <property type="project" value="UniProtKB-SubCell"/>
</dbReference>
<evidence type="ECO:0000256" key="3">
    <source>
        <dbReference type="ARBA" id="ARBA00022448"/>
    </source>
</evidence>
<keyword evidence="5" id="KW-0677">Repeat</keyword>
<dbReference type="InterPro" id="IPR050391">
    <property type="entry name" value="Mito_Metabolite_Transporter"/>
</dbReference>